<evidence type="ECO:0000313" key="3">
    <source>
        <dbReference type="RefSeq" id="XP_021857359.1"/>
    </source>
</evidence>
<evidence type="ECO:0000259" key="1">
    <source>
        <dbReference type="PROSITE" id="PS51806"/>
    </source>
</evidence>
<accession>A0A9R0IZY8</accession>
<dbReference type="InterPro" id="IPR025422">
    <property type="entry name" value="TGA_domain"/>
</dbReference>
<name>A0A9R0IZY8_SPIOL</name>
<dbReference type="GO" id="GO:0006351">
    <property type="term" value="P:DNA-templated transcription"/>
    <property type="evidence" value="ECO:0007669"/>
    <property type="project" value="InterPro"/>
</dbReference>
<organism evidence="2 3">
    <name type="scientific">Spinacia oleracea</name>
    <name type="common">Spinach</name>
    <dbReference type="NCBI Taxonomy" id="3562"/>
    <lineage>
        <taxon>Eukaryota</taxon>
        <taxon>Viridiplantae</taxon>
        <taxon>Streptophyta</taxon>
        <taxon>Embryophyta</taxon>
        <taxon>Tracheophyta</taxon>
        <taxon>Spermatophyta</taxon>
        <taxon>Magnoliopsida</taxon>
        <taxon>eudicotyledons</taxon>
        <taxon>Gunneridae</taxon>
        <taxon>Pentapetalae</taxon>
        <taxon>Caryophyllales</taxon>
        <taxon>Chenopodiaceae</taxon>
        <taxon>Chenopodioideae</taxon>
        <taxon>Anserineae</taxon>
        <taxon>Spinacia</taxon>
    </lineage>
</organism>
<dbReference type="OrthoDB" id="1889475at2759"/>
<dbReference type="PANTHER" id="PTHR46354">
    <property type="entry name" value="DOG1 DOMAIN-CONTAINING PROTEIN"/>
    <property type="match status" value="1"/>
</dbReference>
<gene>
    <name evidence="3" type="primary">LOC110796607</name>
</gene>
<dbReference type="GeneID" id="110796607"/>
<dbReference type="GO" id="GO:0043565">
    <property type="term" value="F:sequence-specific DNA binding"/>
    <property type="evidence" value="ECO:0007669"/>
    <property type="project" value="InterPro"/>
</dbReference>
<reference evidence="3" key="2">
    <citation type="submission" date="2025-08" db="UniProtKB">
        <authorList>
            <consortium name="RefSeq"/>
        </authorList>
    </citation>
    <scope>IDENTIFICATION</scope>
    <source>
        <tissue evidence="3">Leaf</tissue>
    </source>
</reference>
<dbReference type="PROSITE" id="PS51806">
    <property type="entry name" value="DOG1"/>
    <property type="match status" value="1"/>
</dbReference>
<sequence>MSSHLETKITASEAFSSFFNGWLCRQQVFLDQLEDKNNNQQLIQLLLNHYSEYYDEKARVIWEDPFLLFSPPWLTSFEKSFLWVAGFKPSLAFRLLELSVFDLELEQLERLTVLKADVAREERTHLESLAAVQETTGAPPLLNLAKHYGRLVDGEVSKFPKAVQGLCLSMSRVVQGADNLRRNTTIKLLDILNVNQSLNFLAYVAKFQLGIRTLGLGIDSKMMSQDIGLGH</sequence>
<evidence type="ECO:0000313" key="2">
    <source>
        <dbReference type="Proteomes" id="UP000813463"/>
    </source>
</evidence>
<reference evidence="2" key="1">
    <citation type="journal article" date="2021" name="Nat. Commun.">
        <title>Genomic analyses provide insights into spinach domestication and the genetic basis of agronomic traits.</title>
        <authorList>
            <person name="Cai X."/>
            <person name="Sun X."/>
            <person name="Xu C."/>
            <person name="Sun H."/>
            <person name="Wang X."/>
            <person name="Ge C."/>
            <person name="Zhang Z."/>
            <person name="Wang Q."/>
            <person name="Fei Z."/>
            <person name="Jiao C."/>
            <person name="Wang Q."/>
        </authorList>
    </citation>
    <scope>NUCLEOTIDE SEQUENCE [LARGE SCALE GENOMIC DNA]</scope>
    <source>
        <strain evidence="2">cv. Varoflay</strain>
    </source>
</reference>
<dbReference type="InterPro" id="IPR051886">
    <property type="entry name" value="Seed_Dev/Stress_Resp_Reg"/>
</dbReference>
<dbReference type="PANTHER" id="PTHR46354:SF13">
    <property type="entry name" value="PROTEIN DOG1-LIKE 4"/>
    <property type="match status" value="1"/>
</dbReference>
<dbReference type="KEGG" id="soe:110796607"/>
<proteinExistence type="predicted"/>
<feature type="domain" description="DOG1" evidence="1">
    <location>
        <begin position="12"/>
        <end position="221"/>
    </location>
</feature>
<dbReference type="Proteomes" id="UP000813463">
    <property type="component" value="Chromosome 3"/>
</dbReference>
<keyword evidence="2" id="KW-1185">Reference proteome</keyword>
<dbReference type="Pfam" id="PF14144">
    <property type="entry name" value="DOG1"/>
    <property type="match status" value="1"/>
</dbReference>
<protein>
    <submittedName>
        <fullName evidence="3">Protein ZW2-like</fullName>
    </submittedName>
</protein>
<dbReference type="AlphaFoldDB" id="A0A9R0IZY8"/>
<dbReference type="RefSeq" id="XP_021857359.1">
    <property type="nucleotide sequence ID" value="XM_022001667.2"/>
</dbReference>